<evidence type="ECO:0000256" key="2">
    <source>
        <dbReference type="ARBA" id="ARBA00022475"/>
    </source>
</evidence>
<keyword evidence="4 6" id="KW-1133">Transmembrane helix</keyword>
<keyword evidence="3 6" id="KW-0812">Transmembrane</keyword>
<dbReference type="InterPro" id="IPR001123">
    <property type="entry name" value="LeuE-type"/>
</dbReference>
<reference evidence="7 8" key="1">
    <citation type="submission" date="2016-05" db="EMBL/GenBank/DDBJ databases">
        <title>Paenibacillus oryzae. sp. nov., isolated from the rice root.</title>
        <authorList>
            <person name="Zhang J."/>
            <person name="Zhang X."/>
        </authorList>
    </citation>
    <scope>NUCLEOTIDE SEQUENCE [LARGE SCALE GENOMIC DNA]</scope>
    <source>
        <strain evidence="7 8">1DrF-4</strain>
    </source>
</reference>
<feature type="transmembrane region" description="Helical" evidence="6">
    <location>
        <begin position="6"/>
        <end position="28"/>
    </location>
</feature>
<proteinExistence type="predicted"/>
<dbReference type="PANTHER" id="PTHR30086:SF20">
    <property type="entry name" value="ARGININE EXPORTER PROTEIN ARGO-RELATED"/>
    <property type="match status" value="1"/>
</dbReference>
<dbReference type="Proteomes" id="UP000092024">
    <property type="component" value="Unassembled WGS sequence"/>
</dbReference>
<comment type="subcellular location">
    <subcellularLocation>
        <location evidence="1">Cell membrane</location>
        <topology evidence="1">Multi-pass membrane protein</topology>
    </subcellularLocation>
</comment>
<dbReference type="GO" id="GO:0015171">
    <property type="term" value="F:amino acid transmembrane transporter activity"/>
    <property type="evidence" value="ECO:0007669"/>
    <property type="project" value="TreeGrafter"/>
</dbReference>
<dbReference type="EMBL" id="LYPA01000064">
    <property type="protein sequence ID" value="OBR65098.1"/>
    <property type="molecule type" value="Genomic_DNA"/>
</dbReference>
<feature type="transmembrane region" description="Helical" evidence="6">
    <location>
        <begin position="40"/>
        <end position="67"/>
    </location>
</feature>
<feature type="transmembrane region" description="Helical" evidence="6">
    <location>
        <begin position="112"/>
        <end position="135"/>
    </location>
</feature>
<keyword evidence="8" id="KW-1185">Reference proteome</keyword>
<dbReference type="OrthoDB" id="7874789at2"/>
<dbReference type="PANTHER" id="PTHR30086">
    <property type="entry name" value="ARGININE EXPORTER PROTEIN ARGO"/>
    <property type="match status" value="1"/>
</dbReference>
<evidence type="ECO:0000256" key="1">
    <source>
        <dbReference type="ARBA" id="ARBA00004651"/>
    </source>
</evidence>
<evidence type="ECO:0000256" key="6">
    <source>
        <dbReference type="SAM" id="Phobius"/>
    </source>
</evidence>
<feature type="transmembrane region" description="Helical" evidence="6">
    <location>
        <begin position="184"/>
        <end position="204"/>
    </location>
</feature>
<dbReference type="AlphaFoldDB" id="A0A1A5YHS4"/>
<comment type="caution">
    <text evidence="7">The sequence shown here is derived from an EMBL/GenBank/DDBJ whole genome shotgun (WGS) entry which is preliminary data.</text>
</comment>
<evidence type="ECO:0000256" key="4">
    <source>
        <dbReference type="ARBA" id="ARBA00022989"/>
    </source>
</evidence>
<evidence type="ECO:0000256" key="3">
    <source>
        <dbReference type="ARBA" id="ARBA00022692"/>
    </source>
</evidence>
<organism evidence="7 8">
    <name type="scientific">Paenibacillus oryzae</name>
    <dbReference type="NCBI Taxonomy" id="1844972"/>
    <lineage>
        <taxon>Bacteria</taxon>
        <taxon>Bacillati</taxon>
        <taxon>Bacillota</taxon>
        <taxon>Bacilli</taxon>
        <taxon>Bacillales</taxon>
        <taxon>Paenibacillaceae</taxon>
        <taxon>Paenibacillus</taxon>
    </lineage>
</organism>
<evidence type="ECO:0000313" key="7">
    <source>
        <dbReference type="EMBL" id="OBR65098.1"/>
    </source>
</evidence>
<gene>
    <name evidence="7" type="ORF">A7K91_05955</name>
</gene>
<keyword evidence="2" id="KW-1003">Cell membrane</keyword>
<protein>
    <recommendedName>
        <fullName evidence="9">Lysine transporter LysE</fullName>
    </recommendedName>
</protein>
<dbReference type="Pfam" id="PF01810">
    <property type="entry name" value="LysE"/>
    <property type="match status" value="1"/>
</dbReference>
<evidence type="ECO:0000313" key="8">
    <source>
        <dbReference type="Proteomes" id="UP000092024"/>
    </source>
</evidence>
<evidence type="ECO:0008006" key="9">
    <source>
        <dbReference type="Google" id="ProtNLM"/>
    </source>
</evidence>
<dbReference type="GO" id="GO:0005886">
    <property type="term" value="C:plasma membrane"/>
    <property type="evidence" value="ECO:0007669"/>
    <property type="project" value="UniProtKB-SubCell"/>
</dbReference>
<keyword evidence="5 6" id="KW-0472">Membrane</keyword>
<evidence type="ECO:0000256" key="5">
    <source>
        <dbReference type="ARBA" id="ARBA00023136"/>
    </source>
</evidence>
<accession>A0A1A5YHS4</accession>
<dbReference type="RefSeq" id="WP_068684435.1">
    <property type="nucleotide sequence ID" value="NZ_LYPA01000064.1"/>
</dbReference>
<dbReference type="STRING" id="1844972.A7K91_05955"/>
<sequence>MNWEWLLKGALLGFSIAAPVGPISILCIKNTLRFGFKTGVFSGLGAATADAAYGIIAGCGLTAIMVALTDYTLILQASGGLFICLIGIKTLLKPAEEMTADSPGIKNAIRSFMVTLLLTLSNPMTIVFFIGVFTASGVAGSQSGLDIPLMVGGVFIGSAGWWIGLTGAIALLRRNMTHSWMKRLSLFNKMSGLVMLAFGLYGLYHSTYSLF</sequence>
<feature type="transmembrane region" description="Helical" evidence="6">
    <location>
        <begin position="73"/>
        <end position="92"/>
    </location>
</feature>
<name>A0A1A5YHS4_9BACL</name>
<feature type="transmembrane region" description="Helical" evidence="6">
    <location>
        <begin position="147"/>
        <end position="172"/>
    </location>
</feature>